<reference evidence="2 3" key="1">
    <citation type="submission" date="2020-02" db="EMBL/GenBank/DDBJ databases">
        <title>Characterization of phylogenetic diversity of novel bifidobacterial species isolated in Czech ZOOs.</title>
        <authorList>
            <person name="Lugli G.A."/>
            <person name="Vera N.B."/>
            <person name="Ventura M."/>
        </authorList>
    </citation>
    <scope>NUCLEOTIDE SEQUENCE [LARGE SCALE GENOMIC DNA]</scope>
    <source>
        <strain evidence="2 3">DSM 109959</strain>
    </source>
</reference>
<dbReference type="RefSeq" id="WP_169240948.1">
    <property type="nucleotide sequence ID" value="NZ_JAAIIG010000004.1"/>
</dbReference>
<evidence type="ECO:0000256" key="1">
    <source>
        <dbReference type="SAM" id="Phobius"/>
    </source>
</evidence>
<evidence type="ECO:0000313" key="2">
    <source>
        <dbReference type="EMBL" id="NMM98190.1"/>
    </source>
</evidence>
<organism evidence="2 3">
    <name type="scientific">Bifidobacterium olomucense</name>
    <dbReference type="NCBI Taxonomy" id="2675324"/>
    <lineage>
        <taxon>Bacteria</taxon>
        <taxon>Bacillati</taxon>
        <taxon>Actinomycetota</taxon>
        <taxon>Actinomycetes</taxon>
        <taxon>Bifidobacteriales</taxon>
        <taxon>Bifidobacteriaceae</taxon>
        <taxon>Bifidobacterium</taxon>
    </lineage>
</organism>
<accession>A0A7Y0HVE5</accession>
<feature type="transmembrane region" description="Helical" evidence="1">
    <location>
        <begin position="52"/>
        <end position="75"/>
    </location>
</feature>
<gene>
    <name evidence="2" type="ORF">G1C97_1139</name>
</gene>
<keyword evidence="1" id="KW-0812">Transmembrane</keyword>
<feature type="transmembrane region" description="Helical" evidence="1">
    <location>
        <begin position="87"/>
        <end position="120"/>
    </location>
</feature>
<feature type="transmembrane region" description="Helical" evidence="1">
    <location>
        <begin position="27"/>
        <end position="45"/>
    </location>
</feature>
<sequence>MPYLFTLPGLLCGLALSIEDLRHRRVPVIWMMIGAILQLAADFAYGVWTNDLFALLQALLFTVLCAFIQLALALAAPKSLGFGDVTAMIPMGLAVGLLGLTYIVVWWLAMGVCGLMWIALWTKFDPQRNPAYAGKIPYVPAILTGAAISVALAAIA</sequence>
<feature type="transmembrane region" description="Helical" evidence="1">
    <location>
        <begin position="132"/>
        <end position="155"/>
    </location>
</feature>
<dbReference type="Proteomes" id="UP000543419">
    <property type="component" value="Unassembled WGS sequence"/>
</dbReference>
<keyword evidence="3" id="KW-1185">Reference proteome</keyword>
<keyword evidence="1" id="KW-0472">Membrane</keyword>
<evidence type="ECO:0000313" key="3">
    <source>
        <dbReference type="Proteomes" id="UP000543419"/>
    </source>
</evidence>
<dbReference type="AlphaFoldDB" id="A0A7Y0HVE5"/>
<proteinExistence type="predicted"/>
<dbReference type="EMBL" id="JAAIIG010000004">
    <property type="protein sequence ID" value="NMM98190.1"/>
    <property type="molecule type" value="Genomic_DNA"/>
</dbReference>
<name>A0A7Y0HVE5_9BIFI</name>
<dbReference type="Gene3D" id="1.20.120.1220">
    <property type="match status" value="1"/>
</dbReference>
<keyword evidence="1" id="KW-1133">Transmembrane helix</keyword>
<protein>
    <submittedName>
        <fullName evidence="2">Peptidase A24</fullName>
    </submittedName>
</protein>
<comment type="caution">
    <text evidence="2">The sequence shown here is derived from an EMBL/GenBank/DDBJ whole genome shotgun (WGS) entry which is preliminary data.</text>
</comment>